<comment type="caution">
    <text evidence="2">The sequence shown here is derived from an EMBL/GenBank/DDBJ whole genome shotgun (WGS) entry which is preliminary data.</text>
</comment>
<sequence length="220" mass="23292">MNGVATGPGDEPERTDPRGTRGPTMTAGATRDALWSALLRDRVATYPLPPHGHHPNFVGAREAAAALLAHPAVQRHACLIVGAERALYPLRRQALAAGVTLYVPDQKRDGWYFRVRDARGADLKALREHGEPHLQPVGATAAVLACVAVDRAGGRLSKGFGWGARGVPRLPDLPVFTVAHPAMLQDALPCPPDSRVQVIGLPGEALHVQGPDAQTPSPPT</sequence>
<reference evidence="2" key="1">
    <citation type="journal article" date="2014" name="Int. J. Syst. Evol. Microbiol.">
        <title>Complete genome sequence of Corynebacterium casei LMG S-19264T (=DSM 44701T), isolated from a smear-ripened cheese.</title>
        <authorList>
            <consortium name="US DOE Joint Genome Institute (JGI-PGF)"/>
            <person name="Walter F."/>
            <person name="Albersmeier A."/>
            <person name="Kalinowski J."/>
            <person name="Ruckert C."/>
        </authorList>
    </citation>
    <scope>NUCLEOTIDE SEQUENCE</scope>
    <source>
        <strain evidence="2">JCM 14371</strain>
    </source>
</reference>
<name>A0A917PDA0_9DEIO</name>
<feature type="region of interest" description="Disordered" evidence="1">
    <location>
        <begin position="1"/>
        <end position="27"/>
    </location>
</feature>
<evidence type="ECO:0000256" key="1">
    <source>
        <dbReference type="SAM" id="MobiDB-lite"/>
    </source>
</evidence>
<dbReference type="GO" id="GO:0005737">
    <property type="term" value="C:cytoplasm"/>
    <property type="evidence" value="ECO:0007669"/>
    <property type="project" value="TreeGrafter"/>
</dbReference>
<protein>
    <submittedName>
        <fullName evidence="2">5-formyltetrahydrofolate cyclo-ligase</fullName>
    </submittedName>
</protein>
<dbReference type="InterPro" id="IPR002698">
    <property type="entry name" value="FTHF_cligase"/>
</dbReference>
<dbReference type="Proteomes" id="UP000635726">
    <property type="component" value="Unassembled WGS sequence"/>
</dbReference>
<keyword evidence="3" id="KW-1185">Reference proteome</keyword>
<dbReference type="InterPro" id="IPR024185">
    <property type="entry name" value="FTHF_cligase-like_sf"/>
</dbReference>
<evidence type="ECO:0000313" key="3">
    <source>
        <dbReference type="Proteomes" id="UP000635726"/>
    </source>
</evidence>
<dbReference type="SUPFAM" id="SSF100950">
    <property type="entry name" value="NagB/RpiA/CoA transferase-like"/>
    <property type="match status" value="1"/>
</dbReference>
<dbReference type="AlphaFoldDB" id="A0A917PDA0"/>
<organism evidence="2 3">
    <name type="scientific">Deinococcus aquiradiocola</name>
    <dbReference type="NCBI Taxonomy" id="393059"/>
    <lineage>
        <taxon>Bacteria</taxon>
        <taxon>Thermotogati</taxon>
        <taxon>Deinococcota</taxon>
        <taxon>Deinococci</taxon>
        <taxon>Deinococcales</taxon>
        <taxon>Deinococcaceae</taxon>
        <taxon>Deinococcus</taxon>
    </lineage>
</organism>
<dbReference type="EMBL" id="BMOE01000004">
    <property type="protein sequence ID" value="GGJ71728.1"/>
    <property type="molecule type" value="Genomic_DNA"/>
</dbReference>
<dbReference type="PANTHER" id="PTHR13017">
    <property type="entry name" value="5-FORMYLTETRAHYDROFOLATE CYCLO-LIGASE-RELATED"/>
    <property type="match status" value="1"/>
</dbReference>
<reference evidence="2" key="2">
    <citation type="submission" date="2020-09" db="EMBL/GenBank/DDBJ databases">
        <authorList>
            <person name="Sun Q."/>
            <person name="Ohkuma M."/>
        </authorList>
    </citation>
    <scope>NUCLEOTIDE SEQUENCE</scope>
    <source>
        <strain evidence="2">JCM 14371</strain>
    </source>
</reference>
<dbReference type="PANTHER" id="PTHR13017:SF0">
    <property type="entry name" value="METHENYLTETRAHYDROFOLATE SYNTHASE DOMAIN-CONTAINING PROTEIN"/>
    <property type="match status" value="1"/>
</dbReference>
<accession>A0A917PDA0</accession>
<dbReference type="Gene3D" id="3.40.50.10420">
    <property type="entry name" value="NagB/RpiA/CoA transferase-like"/>
    <property type="match status" value="1"/>
</dbReference>
<gene>
    <name evidence="2" type="ORF">GCM10008939_15120</name>
</gene>
<evidence type="ECO:0000313" key="2">
    <source>
        <dbReference type="EMBL" id="GGJ71728.1"/>
    </source>
</evidence>
<dbReference type="InterPro" id="IPR037171">
    <property type="entry name" value="NagB/RpiA_transferase-like"/>
</dbReference>
<proteinExistence type="predicted"/>